<dbReference type="RefSeq" id="WP_118046788.1">
    <property type="nucleotide sequence ID" value="NZ_QRWQ01000006.1"/>
</dbReference>
<reference evidence="2 3" key="1">
    <citation type="submission" date="2018-08" db="EMBL/GenBank/DDBJ databases">
        <title>A genome reference for cultivated species of the human gut microbiota.</title>
        <authorList>
            <person name="Zou Y."/>
            <person name="Xue W."/>
            <person name="Luo G."/>
        </authorList>
    </citation>
    <scope>NUCLEOTIDE SEQUENCE [LARGE SCALE GENOMIC DNA]</scope>
    <source>
        <strain evidence="2 3">AF19-16AC</strain>
    </source>
</reference>
<proteinExistence type="predicted"/>
<dbReference type="Proteomes" id="UP000283834">
    <property type="component" value="Unassembled WGS sequence"/>
</dbReference>
<dbReference type="EMBL" id="QRWQ01000006">
    <property type="protein sequence ID" value="RGT39163.1"/>
    <property type="molecule type" value="Genomic_DNA"/>
</dbReference>
<gene>
    <name evidence="2" type="ORF">DWX36_07920</name>
</gene>
<accession>A0A412NI29</accession>
<evidence type="ECO:0000313" key="3">
    <source>
        <dbReference type="Proteomes" id="UP000283834"/>
    </source>
</evidence>
<protein>
    <submittedName>
        <fullName evidence="2">Uncharacterized protein</fullName>
    </submittedName>
</protein>
<evidence type="ECO:0000256" key="1">
    <source>
        <dbReference type="SAM" id="MobiDB-lite"/>
    </source>
</evidence>
<organism evidence="2 3">
    <name type="scientific">Mediterraneibacter gnavus</name>
    <name type="common">Ruminococcus gnavus</name>
    <dbReference type="NCBI Taxonomy" id="33038"/>
    <lineage>
        <taxon>Bacteria</taxon>
        <taxon>Bacillati</taxon>
        <taxon>Bacillota</taxon>
        <taxon>Clostridia</taxon>
        <taxon>Lachnospirales</taxon>
        <taxon>Lachnospiraceae</taxon>
        <taxon>Mediterraneibacter</taxon>
    </lineage>
</organism>
<comment type="caution">
    <text evidence="2">The sequence shown here is derived from an EMBL/GenBank/DDBJ whole genome shotgun (WGS) entry which is preliminary data.</text>
</comment>
<feature type="region of interest" description="Disordered" evidence="1">
    <location>
        <begin position="58"/>
        <end position="84"/>
    </location>
</feature>
<evidence type="ECO:0000313" key="2">
    <source>
        <dbReference type="EMBL" id="RGT39163.1"/>
    </source>
</evidence>
<dbReference type="AlphaFoldDB" id="A0A412NI29"/>
<name>A0A412NI29_MEDGN</name>
<sequence length="103" mass="11943">MTLKRVGSLKNKKHKHCLQCGRVLVGLKDNTEHECSFCGQKHFVDIYGTTLVLTAAERPDLRHRTEPKNPDDPEVVQKKKNQEEFKKNPAIFRNKWGKVKNEC</sequence>